<organism evidence="3 4">
    <name type="scientific">Flavobacterium nitrogenifigens</name>
    <dbReference type="NCBI Taxonomy" id="1617283"/>
    <lineage>
        <taxon>Bacteria</taxon>
        <taxon>Pseudomonadati</taxon>
        <taxon>Bacteroidota</taxon>
        <taxon>Flavobacteriia</taxon>
        <taxon>Flavobacteriales</taxon>
        <taxon>Flavobacteriaceae</taxon>
        <taxon>Flavobacterium</taxon>
    </lineage>
</organism>
<proteinExistence type="inferred from homology"/>
<feature type="domain" description="GIY-YIG" evidence="2">
    <location>
        <begin position="2"/>
        <end position="78"/>
    </location>
</feature>
<dbReference type="Pfam" id="PF01541">
    <property type="entry name" value="GIY-YIG"/>
    <property type="match status" value="1"/>
</dbReference>
<dbReference type="EMBL" id="FXTQ01000004">
    <property type="protein sequence ID" value="SMO83303.1"/>
    <property type="molecule type" value="Genomic_DNA"/>
</dbReference>
<keyword evidence="4" id="KW-1185">Reference proteome</keyword>
<dbReference type="SUPFAM" id="SSF82771">
    <property type="entry name" value="GIY-YIG endonuclease"/>
    <property type="match status" value="1"/>
</dbReference>
<keyword evidence="3" id="KW-0540">Nuclease</keyword>
<dbReference type="OrthoDB" id="1495241at2"/>
<dbReference type="InterPro" id="IPR035901">
    <property type="entry name" value="GIY-YIG_endonuc_sf"/>
</dbReference>
<reference evidence="3 4" key="1">
    <citation type="submission" date="2017-05" db="EMBL/GenBank/DDBJ databases">
        <authorList>
            <person name="Varghese N."/>
            <person name="Submissions S."/>
        </authorList>
    </citation>
    <scope>NUCLEOTIDE SEQUENCE [LARGE SCALE GENOMIC DNA]</scope>
    <source>
        <strain evidence="3 4">DSM 29982</strain>
    </source>
</reference>
<dbReference type="CDD" id="cd10449">
    <property type="entry name" value="GIY-YIG_SLX1_like"/>
    <property type="match status" value="1"/>
</dbReference>
<dbReference type="PANTHER" id="PTHR34477">
    <property type="entry name" value="UPF0213 PROTEIN YHBQ"/>
    <property type="match status" value="1"/>
</dbReference>
<protein>
    <submittedName>
        <fullName evidence="3">Putative endonuclease</fullName>
    </submittedName>
</protein>
<dbReference type="InterPro" id="IPR050190">
    <property type="entry name" value="UPF0213_domain"/>
</dbReference>
<keyword evidence="3" id="KW-0255">Endonuclease</keyword>
<dbReference type="AlphaFoldDB" id="A0A521EHC0"/>
<sequence length="85" mass="10296">MEEFVVYILYSKKFNKNYTGFTSNLIERFKSHNIMAKKGFTIKFRPWEVIYVEFFNSKSDAMKREKFLKTGIGREFIKKLIQQHT</sequence>
<evidence type="ECO:0000313" key="4">
    <source>
        <dbReference type="Proteomes" id="UP000319267"/>
    </source>
</evidence>
<evidence type="ECO:0000259" key="2">
    <source>
        <dbReference type="PROSITE" id="PS50164"/>
    </source>
</evidence>
<name>A0A521EHC0_9FLAO</name>
<comment type="similarity">
    <text evidence="1">Belongs to the UPF0213 family.</text>
</comment>
<accession>A0A521EHC0</accession>
<evidence type="ECO:0000256" key="1">
    <source>
        <dbReference type="ARBA" id="ARBA00007435"/>
    </source>
</evidence>
<dbReference type="PROSITE" id="PS50164">
    <property type="entry name" value="GIY_YIG"/>
    <property type="match status" value="1"/>
</dbReference>
<dbReference type="RefSeq" id="WP_111380104.1">
    <property type="nucleotide sequence ID" value="NZ_CP043612.1"/>
</dbReference>
<keyword evidence="3" id="KW-0378">Hydrolase</keyword>
<dbReference type="Proteomes" id="UP000319267">
    <property type="component" value="Unassembled WGS sequence"/>
</dbReference>
<dbReference type="Gene3D" id="3.40.1440.10">
    <property type="entry name" value="GIY-YIG endonuclease"/>
    <property type="match status" value="1"/>
</dbReference>
<dbReference type="GO" id="GO:0004519">
    <property type="term" value="F:endonuclease activity"/>
    <property type="evidence" value="ECO:0007669"/>
    <property type="project" value="UniProtKB-KW"/>
</dbReference>
<evidence type="ECO:0000313" key="3">
    <source>
        <dbReference type="EMBL" id="SMO83303.1"/>
    </source>
</evidence>
<dbReference type="PANTHER" id="PTHR34477:SF1">
    <property type="entry name" value="UPF0213 PROTEIN YHBQ"/>
    <property type="match status" value="1"/>
</dbReference>
<gene>
    <name evidence="3" type="ORF">SAMN06265220_104315</name>
</gene>
<dbReference type="InterPro" id="IPR000305">
    <property type="entry name" value="GIY-YIG_endonuc"/>
</dbReference>